<evidence type="ECO:0000259" key="8">
    <source>
        <dbReference type="Pfam" id="PF18418"/>
    </source>
</evidence>
<feature type="chain" id="PRO_5046355215" description="ubiquitinyl hydrolase 1" evidence="7">
    <location>
        <begin position="17"/>
        <end position="171"/>
    </location>
</feature>
<evidence type="ECO:0000256" key="2">
    <source>
        <dbReference type="ARBA" id="ARBA00012759"/>
    </source>
</evidence>
<accession>A0ABU7DUN9</accession>
<gene>
    <name evidence="9" type="primary">ZRANB1_4</name>
    <name evidence="9" type="ORF">CHARACLAT_027441</name>
</gene>
<feature type="non-terminal residue" evidence="9">
    <location>
        <position position="171"/>
    </location>
</feature>
<protein>
    <recommendedName>
        <fullName evidence="2">ubiquitinyl hydrolase 1</fullName>
        <ecNumber evidence="2">3.4.19.12</ecNumber>
    </recommendedName>
</protein>
<dbReference type="EMBL" id="JAHUTJ010036252">
    <property type="protein sequence ID" value="MED6278783.1"/>
    <property type="molecule type" value="Genomic_DNA"/>
</dbReference>
<reference evidence="9 10" key="1">
    <citation type="submission" date="2021-06" db="EMBL/GenBank/DDBJ databases">
        <authorList>
            <person name="Palmer J.M."/>
        </authorList>
    </citation>
    <scope>NUCLEOTIDE SEQUENCE [LARGE SCALE GENOMIC DNA]</scope>
    <source>
        <strain evidence="9 10">CL_MEX2019</strain>
        <tissue evidence="9">Muscle</tissue>
    </source>
</reference>
<evidence type="ECO:0000256" key="3">
    <source>
        <dbReference type="ARBA" id="ARBA00022670"/>
    </source>
</evidence>
<dbReference type="Proteomes" id="UP001352852">
    <property type="component" value="Unassembled WGS sequence"/>
</dbReference>
<organism evidence="9 10">
    <name type="scientific">Characodon lateralis</name>
    <dbReference type="NCBI Taxonomy" id="208331"/>
    <lineage>
        <taxon>Eukaryota</taxon>
        <taxon>Metazoa</taxon>
        <taxon>Chordata</taxon>
        <taxon>Craniata</taxon>
        <taxon>Vertebrata</taxon>
        <taxon>Euteleostomi</taxon>
        <taxon>Actinopterygii</taxon>
        <taxon>Neopterygii</taxon>
        <taxon>Teleostei</taxon>
        <taxon>Neoteleostei</taxon>
        <taxon>Acanthomorphata</taxon>
        <taxon>Ovalentaria</taxon>
        <taxon>Atherinomorphae</taxon>
        <taxon>Cyprinodontiformes</taxon>
        <taxon>Goodeidae</taxon>
        <taxon>Characodon</taxon>
    </lineage>
</organism>
<evidence type="ECO:0000256" key="7">
    <source>
        <dbReference type="SAM" id="SignalP"/>
    </source>
</evidence>
<dbReference type="InterPro" id="IPR041294">
    <property type="entry name" value="AnkUBD"/>
</dbReference>
<comment type="catalytic activity">
    <reaction evidence="1">
        <text>Thiol-dependent hydrolysis of ester, thioester, amide, peptide and isopeptide bonds formed by the C-terminal Gly of ubiquitin (a 76-residue protein attached to proteins as an intracellular targeting signal).</text>
        <dbReference type="EC" id="3.4.19.12"/>
    </reaction>
</comment>
<proteinExistence type="predicted"/>
<dbReference type="PANTHER" id="PTHR13367">
    <property type="entry name" value="UBIQUITIN THIOESTERASE"/>
    <property type="match status" value="1"/>
</dbReference>
<keyword evidence="6" id="KW-0788">Thiol protease</keyword>
<name>A0ABU7DUN9_9TELE</name>
<comment type="caution">
    <text evidence="9">The sequence shown here is derived from an EMBL/GenBank/DDBJ whole genome shotgun (WGS) entry which is preliminary data.</text>
</comment>
<evidence type="ECO:0000256" key="1">
    <source>
        <dbReference type="ARBA" id="ARBA00000707"/>
    </source>
</evidence>
<feature type="domain" description="Ankyrin ubiquitin-binding" evidence="8">
    <location>
        <begin position="58"/>
        <end position="127"/>
    </location>
</feature>
<sequence>MLWGFLVASGTGPVCSQCATECIFEKLGGSVFPTSWETLTRLGRAVRGESVTGVSPGCVVEGDLAAVEAYKSSGGDIARQLTADEVQLLNRSSAFDVGFTLVHLSIRFQRQDMLAILLTEVNQQAAKCIPSMVCPELTEQIRREIAASLHQRKGDFACYFLTDLVTFTLPA</sequence>
<evidence type="ECO:0000256" key="6">
    <source>
        <dbReference type="ARBA" id="ARBA00022807"/>
    </source>
</evidence>
<evidence type="ECO:0000256" key="5">
    <source>
        <dbReference type="ARBA" id="ARBA00022801"/>
    </source>
</evidence>
<dbReference type="InterPro" id="IPR051346">
    <property type="entry name" value="OTU_Deubiquitinase"/>
</dbReference>
<keyword evidence="7" id="KW-0732">Signal</keyword>
<evidence type="ECO:0000313" key="10">
    <source>
        <dbReference type="Proteomes" id="UP001352852"/>
    </source>
</evidence>
<evidence type="ECO:0000313" key="9">
    <source>
        <dbReference type="EMBL" id="MED6278783.1"/>
    </source>
</evidence>
<keyword evidence="5" id="KW-0378">Hydrolase</keyword>
<dbReference type="Pfam" id="PF18418">
    <property type="entry name" value="AnkUBD"/>
    <property type="match status" value="1"/>
</dbReference>
<dbReference type="PANTHER" id="PTHR13367:SF28">
    <property type="entry name" value="UBIQUITIN THIOESTERASE ZRANB1"/>
    <property type="match status" value="1"/>
</dbReference>
<keyword evidence="3" id="KW-0645">Protease</keyword>
<dbReference type="Gene3D" id="1.25.40.560">
    <property type="match status" value="1"/>
</dbReference>
<dbReference type="EC" id="3.4.19.12" evidence="2"/>
<feature type="signal peptide" evidence="7">
    <location>
        <begin position="1"/>
        <end position="16"/>
    </location>
</feature>
<keyword evidence="4" id="KW-0833">Ubl conjugation pathway</keyword>
<keyword evidence="10" id="KW-1185">Reference proteome</keyword>
<evidence type="ECO:0000256" key="4">
    <source>
        <dbReference type="ARBA" id="ARBA00022786"/>
    </source>
</evidence>